<dbReference type="GO" id="GO:0020037">
    <property type="term" value="F:heme binding"/>
    <property type="evidence" value="ECO:0007669"/>
    <property type="project" value="InterPro"/>
</dbReference>
<dbReference type="GO" id="GO:0022904">
    <property type="term" value="P:respiratory electron transport chain"/>
    <property type="evidence" value="ECO:0007669"/>
    <property type="project" value="TreeGrafter"/>
</dbReference>
<dbReference type="Pfam" id="PF00115">
    <property type="entry name" value="COX1"/>
    <property type="match status" value="1"/>
</dbReference>
<reference evidence="2" key="1">
    <citation type="journal article" date="2021" name="Proc. Natl. Acad. Sci. U.S.A.">
        <title>Global biogeography of chemosynthetic symbionts reveals both localized and globally distributed symbiont groups. .</title>
        <authorList>
            <person name="Osvatic J.T."/>
            <person name="Wilkins L.G.E."/>
            <person name="Leibrecht L."/>
            <person name="Leray M."/>
            <person name="Zauner S."/>
            <person name="Polzin J."/>
            <person name="Camacho Y."/>
            <person name="Gros O."/>
            <person name="van Gils J.A."/>
            <person name="Eisen J.A."/>
            <person name="Petersen J.M."/>
            <person name="Yuen B."/>
        </authorList>
    </citation>
    <scope>NUCLEOTIDE SEQUENCE</scope>
    <source>
        <strain evidence="2">MAGclacostrist064TRANS</strain>
    </source>
</reference>
<evidence type="ECO:0000313" key="2">
    <source>
        <dbReference type="EMBL" id="MCG7947063.1"/>
    </source>
</evidence>
<feature type="transmembrane region" description="Helical" evidence="1">
    <location>
        <begin position="204"/>
        <end position="226"/>
    </location>
</feature>
<feature type="non-terminal residue" evidence="2">
    <location>
        <position position="246"/>
    </location>
</feature>
<feature type="transmembrane region" description="Helical" evidence="1">
    <location>
        <begin position="63"/>
        <end position="81"/>
    </location>
</feature>
<comment type="caution">
    <text evidence="2">The sequence shown here is derived from an EMBL/GenBank/DDBJ whole genome shotgun (WGS) entry which is preliminary data.</text>
</comment>
<evidence type="ECO:0000256" key="1">
    <source>
        <dbReference type="SAM" id="Phobius"/>
    </source>
</evidence>
<dbReference type="AlphaFoldDB" id="A0A9E4N564"/>
<dbReference type="EMBL" id="JAEPCM010000419">
    <property type="protein sequence ID" value="MCG7947063.1"/>
    <property type="molecule type" value="Genomic_DNA"/>
</dbReference>
<dbReference type="GO" id="GO:0016020">
    <property type="term" value="C:membrane"/>
    <property type="evidence" value="ECO:0007669"/>
    <property type="project" value="InterPro"/>
</dbReference>
<keyword evidence="1" id="KW-0812">Transmembrane</keyword>
<feature type="transmembrane region" description="Helical" evidence="1">
    <location>
        <begin position="93"/>
        <end position="117"/>
    </location>
</feature>
<gene>
    <name evidence="2" type="ORF">JAZ07_12030</name>
</gene>
<feature type="transmembrane region" description="Helical" evidence="1">
    <location>
        <begin position="162"/>
        <end position="184"/>
    </location>
</feature>
<dbReference type="Proteomes" id="UP000886667">
    <property type="component" value="Unassembled WGS sequence"/>
</dbReference>
<accession>A0A9E4N564</accession>
<proteinExistence type="predicted"/>
<dbReference type="PANTHER" id="PTHR10422">
    <property type="entry name" value="CYTOCHROME C OXIDASE SUBUNIT 1"/>
    <property type="match status" value="1"/>
</dbReference>
<feature type="transmembrane region" description="Helical" evidence="1">
    <location>
        <begin position="129"/>
        <end position="150"/>
    </location>
</feature>
<dbReference type="PANTHER" id="PTHR10422:SF29">
    <property type="entry name" value="CYTOCHROME C OXIDASE SUBUNIT 1 HOMOLOG, BACTEROID"/>
    <property type="match status" value="1"/>
</dbReference>
<evidence type="ECO:0000313" key="3">
    <source>
        <dbReference type="Proteomes" id="UP000886667"/>
    </source>
</evidence>
<dbReference type="InterPro" id="IPR000883">
    <property type="entry name" value="Cyt_C_Oxase_1"/>
</dbReference>
<keyword evidence="1" id="KW-1133">Transmembrane helix</keyword>
<dbReference type="SUPFAM" id="SSF81442">
    <property type="entry name" value="Cytochrome c oxidase subunit I-like"/>
    <property type="match status" value="1"/>
</dbReference>
<protein>
    <submittedName>
        <fullName evidence="2">Cbb3-type cytochrome c oxidase subunit I</fullName>
    </submittedName>
</protein>
<keyword evidence="1" id="KW-0472">Membrane</keyword>
<dbReference type="GO" id="GO:0004129">
    <property type="term" value="F:cytochrome-c oxidase activity"/>
    <property type="evidence" value="ECO:0007669"/>
    <property type="project" value="InterPro"/>
</dbReference>
<name>A0A9E4N564_9GAMM</name>
<dbReference type="GO" id="GO:0015990">
    <property type="term" value="P:electron transport coupled proton transport"/>
    <property type="evidence" value="ECO:0007669"/>
    <property type="project" value="TreeGrafter"/>
</dbReference>
<dbReference type="GO" id="GO:0009060">
    <property type="term" value="P:aerobic respiration"/>
    <property type="evidence" value="ECO:0007669"/>
    <property type="project" value="InterPro"/>
</dbReference>
<organism evidence="2 3">
    <name type="scientific">Candidatus Thiodiazotropha taylori</name>
    <dbReference type="NCBI Taxonomy" id="2792791"/>
    <lineage>
        <taxon>Bacteria</taxon>
        <taxon>Pseudomonadati</taxon>
        <taxon>Pseudomonadota</taxon>
        <taxon>Gammaproteobacteria</taxon>
        <taxon>Chromatiales</taxon>
        <taxon>Sedimenticolaceae</taxon>
        <taxon>Candidatus Thiodiazotropha</taxon>
    </lineage>
</organism>
<dbReference type="Gene3D" id="1.20.210.10">
    <property type="entry name" value="Cytochrome c oxidase-like, subunit I domain"/>
    <property type="match status" value="1"/>
</dbReference>
<sequence length="246" mass="27938">MDAAAEQKYNFDVVRWFTVMAVVYLVVGALVGVYIAAELAWPVLNFDSPYITFGRLRPLHTNAVIFAFGGCALMATSYYSVQRTCGVRLWSDKLAWFVFIGWNLIIVSAVVTLPLGITSGKEYAELEWPIDLAIAVVWLAYSFNCIMTLATRKSSHIYVSNWFFLGMMVMITYLHVVNSLAIPVDLFRSYSVFSGVQDAMVQWWWGHNAVGFYLTAGFLGIMYYFVPKQAGRPVYSYRLSVIHFWA</sequence>
<feature type="transmembrane region" description="Helical" evidence="1">
    <location>
        <begin position="21"/>
        <end position="43"/>
    </location>
</feature>
<dbReference type="InterPro" id="IPR036927">
    <property type="entry name" value="Cyt_c_oxase-like_su1_sf"/>
</dbReference>